<dbReference type="RefSeq" id="WP_090750577.1">
    <property type="nucleotide sequence ID" value="NZ_FOBW01000032.1"/>
</dbReference>
<dbReference type="EMBL" id="FOBW01000032">
    <property type="protein sequence ID" value="SEN96233.1"/>
    <property type="molecule type" value="Genomic_DNA"/>
</dbReference>
<protein>
    <submittedName>
        <fullName evidence="2">Uncharacterized protein</fullName>
    </submittedName>
</protein>
<organism evidence="2 3">
    <name type="scientific">Mesobacillus persicus</name>
    <dbReference type="NCBI Taxonomy" id="930146"/>
    <lineage>
        <taxon>Bacteria</taxon>
        <taxon>Bacillati</taxon>
        <taxon>Bacillota</taxon>
        <taxon>Bacilli</taxon>
        <taxon>Bacillales</taxon>
        <taxon>Bacillaceae</taxon>
        <taxon>Mesobacillus</taxon>
    </lineage>
</organism>
<keyword evidence="3" id="KW-1185">Reference proteome</keyword>
<evidence type="ECO:0000313" key="2">
    <source>
        <dbReference type="EMBL" id="SEN96233.1"/>
    </source>
</evidence>
<sequence>MDKEKLKVVNRLQMIALVLTVVFSFIPAIGAIYIDPNAWIGVNGNILSVIVIFFIIHYSCKLVLKLWGSVTKRL</sequence>
<accession>A0A1H8KTL5</accession>
<name>A0A1H8KTL5_9BACI</name>
<dbReference type="AlphaFoldDB" id="A0A1H8KTL5"/>
<proteinExistence type="predicted"/>
<feature type="transmembrane region" description="Helical" evidence="1">
    <location>
        <begin position="12"/>
        <end position="34"/>
    </location>
</feature>
<evidence type="ECO:0000256" key="1">
    <source>
        <dbReference type="SAM" id="Phobius"/>
    </source>
</evidence>
<keyword evidence="1" id="KW-0812">Transmembrane</keyword>
<feature type="transmembrane region" description="Helical" evidence="1">
    <location>
        <begin position="46"/>
        <end position="64"/>
    </location>
</feature>
<dbReference type="Proteomes" id="UP000198553">
    <property type="component" value="Unassembled WGS sequence"/>
</dbReference>
<evidence type="ECO:0000313" key="3">
    <source>
        <dbReference type="Proteomes" id="UP000198553"/>
    </source>
</evidence>
<keyword evidence="1" id="KW-0472">Membrane</keyword>
<gene>
    <name evidence="2" type="ORF">SAMN05192533_1322</name>
</gene>
<keyword evidence="1" id="KW-1133">Transmembrane helix</keyword>
<reference evidence="3" key="1">
    <citation type="submission" date="2016-10" db="EMBL/GenBank/DDBJ databases">
        <authorList>
            <person name="Varghese N."/>
            <person name="Submissions S."/>
        </authorList>
    </citation>
    <scope>NUCLEOTIDE SEQUENCE [LARGE SCALE GENOMIC DNA]</scope>
    <source>
        <strain evidence="3">B48,IBRC-M 10115,DSM 25386,CECT 8001</strain>
    </source>
</reference>